<accession>A0A0S3S6K3</accession>
<evidence type="ECO:0000313" key="2">
    <source>
        <dbReference type="Proteomes" id="UP000291084"/>
    </source>
</evidence>
<protein>
    <submittedName>
        <fullName evidence="1">Uncharacterized protein</fullName>
    </submittedName>
</protein>
<organism evidence="1 2">
    <name type="scientific">Vigna angularis var. angularis</name>
    <dbReference type="NCBI Taxonomy" id="157739"/>
    <lineage>
        <taxon>Eukaryota</taxon>
        <taxon>Viridiplantae</taxon>
        <taxon>Streptophyta</taxon>
        <taxon>Embryophyta</taxon>
        <taxon>Tracheophyta</taxon>
        <taxon>Spermatophyta</taxon>
        <taxon>Magnoliopsida</taxon>
        <taxon>eudicotyledons</taxon>
        <taxon>Gunneridae</taxon>
        <taxon>Pentapetalae</taxon>
        <taxon>rosids</taxon>
        <taxon>fabids</taxon>
        <taxon>Fabales</taxon>
        <taxon>Fabaceae</taxon>
        <taxon>Papilionoideae</taxon>
        <taxon>50 kb inversion clade</taxon>
        <taxon>NPAAA clade</taxon>
        <taxon>indigoferoid/millettioid clade</taxon>
        <taxon>Phaseoleae</taxon>
        <taxon>Vigna</taxon>
    </lineage>
</organism>
<reference evidence="1 2" key="1">
    <citation type="journal article" date="2015" name="Sci. Rep.">
        <title>The power of single molecule real-time sequencing technology in the de novo assembly of a eukaryotic genome.</title>
        <authorList>
            <person name="Sakai H."/>
            <person name="Naito K."/>
            <person name="Ogiso-Tanaka E."/>
            <person name="Takahashi Y."/>
            <person name="Iseki K."/>
            <person name="Muto C."/>
            <person name="Satou K."/>
            <person name="Teruya K."/>
            <person name="Shiroma A."/>
            <person name="Shimoji M."/>
            <person name="Hirano T."/>
            <person name="Itoh T."/>
            <person name="Kaga A."/>
            <person name="Tomooka N."/>
        </authorList>
    </citation>
    <scope>NUCLEOTIDE SEQUENCE [LARGE SCALE GENOMIC DNA]</scope>
    <source>
        <strain evidence="2">cv. Shumari</strain>
    </source>
</reference>
<gene>
    <name evidence="1" type="primary">Vigan.05G192700</name>
    <name evidence="1" type="ORF">VIGAN_05192700</name>
</gene>
<feature type="non-terminal residue" evidence="1">
    <location>
        <position position="1"/>
    </location>
</feature>
<keyword evidence="2" id="KW-1185">Reference proteome</keyword>
<proteinExistence type="predicted"/>
<dbReference type="EMBL" id="AP015038">
    <property type="protein sequence ID" value="BAT88437.1"/>
    <property type="molecule type" value="Genomic_DNA"/>
</dbReference>
<sequence length="83" mass="9633">SQKVAPKRPFLAPGREVFGKSDFVFVFDSFWGSGCPFWTFLKLFWRFWTLPELLVMVSKPFSLSKYELRGFVLFSGSLETVIV</sequence>
<name>A0A0S3S6K3_PHAAN</name>
<dbReference type="Proteomes" id="UP000291084">
    <property type="component" value="Chromosome 5"/>
</dbReference>
<dbReference type="AlphaFoldDB" id="A0A0S3S6K3"/>
<evidence type="ECO:0000313" key="1">
    <source>
        <dbReference type="EMBL" id="BAT88437.1"/>
    </source>
</evidence>